<dbReference type="RefSeq" id="WP_083635916.1">
    <property type="nucleotide sequence ID" value="NZ_CP017105.1"/>
</dbReference>
<gene>
    <name evidence="2" type="ORF">IE4872_PD00224</name>
</gene>
<geneLocation type="plasmid" evidence="3">
    <name>prgalie4872d</name>
</geneLocation>
<sequence length="284" mass="30620">MIELTGIQAFPWEGPEQDRCVHGFAERQAVFAQAILDPRKPAPSGLVGPDGRPSEKRFAVYRNNVVVGLIETLKAAYPVVHRLVGDEFFSVMARLYVMAEPPQSPIMLDYGAGFPKFIAGFEPAAVLVYLPDVAHLERAWVEAYHAAEAAPLSPHQLSNVPPDDVPALRLILHPSARIVSSAFPVVGIWQLNVGDSQAGSIDIDTGGDDALVARPQADVEIRRLPAGASDFMQALQTGLSIVDAAKEGLLVNPGFDLASTLRGMIEANVIVGYELRPARSREIA</sequence>
<dbReference type="Gene3D" id="1.10.150.690">
    <property type="entry name" value="DUF2063"/>
    <property type="match status" value="1"/>
</dbReference>
<reference evidence="2 3" key="1">
    <citation type="submission" date="2016-09" db="EMBL/GenBank/DDBJ databases">
        <title>The complete genome sequences of Rhizobium gallicum, symbiovars gallicum and phaseoli, symbionts associated to common bean (Phaseolus vulgaris).</title>
        <authorList>
            <person name="Bustos P."/>
            <person name="Santamaria R.I."/>
            <person name="Perez-Carrascal O.M."/>
            <person name="Juarez S."/>
            <person name="Lozano L."/>
            <person name="Martinez-Flores I."/>
            <person name="Martinez-Romero E."/>
            <person name="Cevallos M."/>
            <person name="Romero D."/>
            <person name="Davila G."/>
            <person name="Gonzalez V."/>
        </authorList>
    </citation>
    <scope>NUCLEOTIDE SEQUENCE [LARGE SCALE GENOMIC DNA]</scope>
    <source>
        <strain evidence="2 3">IE4872</strain>
        <plasmid evidence="3">prgalie4872d</plasmid>
    </source>
</reference>
<feature type="domain" description="Putative DNA-binding" evidence="1">
    <location>
        <begin position="27"/>
        <end position="118"/>
    </location>
</feature>
<dbReference type="InterPro" id="IPR044922">
    <property type="entry name" value="DUF2063_N_sf"/>
</dbReference>
<dbReference type="InterPro" id="IPR018640">
    <property type="entry name" value="DUF2063"/>
</dbReference>
<dbReference type="Pfam" id="PF09836">
    <property type="entry name" value="DUF2063"/>
    <property type="match status" value="1"/>
</dbReference>
<dbReference type="EMBL" id="CP017105">
    <property type="protein sequence ID" value="APO70763.1"/>
    <property type="molecule type" value="Genomic_DNA"/>
</dbReference>
<evidence type="ECO:0000313" key="2">
    <source>
        <dbReference type="EMBL" id="APO70763.1"/>
    </source>
</evidence>
<accession>A0A1L5NS89</accession>
<keyword evidence="2" id="KW-0614">Plasmid</keyword>
<protein>
    <recommendedName>
        <fullName evidence="1">Putative DNA-binding domain-containing protein</fullName>
    </recommendedName>
</protein>
<name>A0A1L5NS89_9HYPH</name>
<evidence type="ECO:0000313" key="3">
    <source>
        <dbReference type="Proteomes" id="UP000184749"/>
    </source>
</evidence>
<dbReference type="AlphaFoldDB" id="A0A1L5NS89"/>
<evidence type="ECO:0000259" key="1">
    <source>
        <dbReference type="Pfam" id="PF09836"/>
    </source>
</evidence>
<organism evidence="2 3">
    <name type="scientific">Rhizobium gallicum</name>
    <dbReference type="NCBI Taxonomy" id="56730"/>
    <lineage>
        <taxon>Bacteria</taxon>
        <taxon>Pseudomonadati</taxon>
        <taxon>Pseudomonadota</taxon>
        <taxon>Alphaproteobacteria</taxon>
        <taxon>Hyphomicrobiales</taxon>
        <taxon>Rhizobiaceae</taxon>
        <taxon>Rhizobium/Agrobacterium group</taxon>
        <taxon>Rhizobium</taxon>
    </lineage>
</organism>
<proteinExistence type="predicted"/>
<dbReference type="Proteomes" id="UP000184749">
    <property type="component" value="Plasmid pRgalIE4872d"/>
</dbReference>